<dbReference type="Proteomes" id="UP000616769">
    <property type="component" value="Unassembled WGS sequence"/>
</dbReference>
<evidence type="ECO:0000313" key="5">
    <source>
        <dbReference type="EMBL" id="KAF7494798.1"/>
    </source>
</evidence>
<evidence type="ECO:0000313" key="7">
    <source>
        <dbReference type="EnsemblMetazoa" id="KAF7494798.1"/>
    </source>
</evidence>
<dbReference type="Pfam" id="PF13499">
    <property type="entry name" value="EF-hand_7"/>
    <property type="match status" value="2"/>
</dbReference>
<keyword evidence="8" id="KW-1185">Reference proteome</keyword>
<dbReference type="VEuPathDB" id="VectorBase:SSCA000997"/>
<dbReference type="EMBL" id="JXLN01013593">
    <property type="protein sequence ID" value="KPM09470.1"/>
    <property type="molecule type" value="Genomic_DNA"/>
</dbReference>
<feature type="domain" description="EF-hand" evidence="4">
    <location>
        <begin position="43"/>
        <end position="78"/>
    </location>
</feature>
<evidence type="ECO:0000256" key="2">
    <source>
        <dbReference type="ARBA" id="ARBA00022737"/>
    </source>
</evidence>
<keyword evidence="1" id="KW-0479">Metal-binding</keyword>
<dbReference type="Gene3D" id="1.10.238.10">
    <property type="entry name" value="EF-hand"/>
    <property type="match status" value="2"/>
</dbReference>
<evidence type="ECO:0000313" key="9">
    <source>
        <dbReference type="Proteomes" id="UP000616769"/>
    </source>
</evidence>
<organism evidence="6 9">
    <name type="scientific">Sarcoptes scabiei</name>
    <name type="common">Itch mite</name>
    <name type="synonym">Acarus scabiei</name>
    <dbReference type="NCBI Taxonomy" id="52283"/>
    <lineage>
        <taxon>Eukaryota</taxon>
        <taxon>Metazoa</taxon>
        <taxon>Ecdysozoa</taxon>
        <taxon>Arthropoda</taxon>
        <taxon>Chelicerata</taxon>
        <taxon>Arachnida</taxon>
        <taxon>Acari</taxon>
        <taxon>Acariformes</taxon>
        <taxon>Sarcoptiformes</taxon>
        <taxon>Astigmata</taxon>
        <taxon>Psoroptidia</taxon>
        <taxon>Sarcoptoidea</taxon>
        <taxon>Sarcoptidae</taxon>
        <taxon>Sarcoptinae</taxon>
        <taxon>Sarcoptes</taxon>
    </lineage>
</organism>
<dbReference type="EMBL" id="WVUK01000052">
    <property type="protein sequence ID" value="KAF7494798.1"/>
    <property type="molecule type" value="Genomic_DNA"/>
</dbReference>
<dbReference type="GO" id="GO:0005509">
    <property type="term" value="F:calcium ion binding"/>
    <property type="evidence" value="ECO:0007669"/>
    <property type="project" value="InterPro"/>
</dbReference>
<keyword evidence="3" id="KW-0106">Calcium</keyword>
<dbReference type="CDD" id="cd00051">
    <property type="entry name" value="EFh"/>
    <property type="match status" value="1"/>
</dbReference>
<sequence length="212" mass="24827">MPRPISAQSRNEQLLMEKATRQLYSAQEPVEKIRLLCLQRGTMGIMNLGKQFRIIDDDRSGDLSFEEFRKGLKELGFDGEESEISEIFKLFDQDESGTIKYEEFLEHLRPPMNQMRIALIEKAYAKLDKNGDGEITIEDLQDVYNFKYHPDFLNGNKTEQKLSEEMIRKFENSNSIDGKLTKQEFLDYYSGVSASIDDDMYFDLMMRQAWKL</sequence>
<dbReference type="SUPFAM" id="SSF47473">
    <property type="entry name" value="EF-hand"/>
    <property type="match status" value="1"/>
</dbReference>
<evidence type="ECO:0000313" key="8">
    <source>
        <dbReference type="Proteomes" id="UP000070412"/>
    </source>
</evidence>
<dbReference type="PANTHER" id="PTHR34524:SF6">
    <property type="entry name" value="CALCYPHOSINE LIKE"/>
    <property type="match status" value="1"/>
</dbReference>
<evidence type="ECO:0000256" key="3">
    <source>
        <dbReference type="ARBA" id="ARBA00022837"/>
    </source>
</evidence>
<dbReference type="PROSITE" id="PS00018">
    <property type="entry name" value="EF_HAND_1"/>
    <property type="match status" value="2"/>
</dbReference>
<dbReference type="AlphaFoldDB" id="A0A132AG98"/>
<evidence type="ECO:0000256" key="1">
    <source>
        <dbReference type="ARBA" id="ARBA00022723"/>
    </source>
</evidence>
<gene>
    <name evidence="6" type="ORF">QR98_0080070</name>
    <name evidence="5" type="ORF">SSS_1568</name>
</gene>
<evidence type="ECO:0000259" key="4">
    <source>
        <dbReference type="PROSITE" id="PS50222"/>
    </source>
</evidence>
<reference evidence="7" key="4">
    <citation type="submission" date="2022-06" db="UniProtKB">
        <authorList>
            <consortium name="EnsemblMetazoa"/>
        </authorList>
    </citation>
    <scope>IDENTIFICATION</scope>
</reference>
<dbReference type="InterPro" id="IPR011992">
    <property type="entry name" value="EF-hand-dom_pair"/>
</dbReference>
<name>A0A132AG98_SARSC</name>
<dbReference type="PANTHER" id="PTHR34524">
    <property type="entry name" value="CALCYPHOSIN"/>
    <property type="match status" value="1"/>
</dbReference>
<dbReference type="OMA" id="NHPDYLN"/>
<feature type="domain" description="EF-hand" evidence="4">
    <location>
        <begin position="79"/>
        <end position="114"/>
    </location>
</feature>
<dbReference type="InterPro" id="IPR002048">
    <property type="entry name" value="EF_hand_dom"/>
</dbReference>
<feature type="domain" description="EF-hand" evidence="4">
    <location>
        <begin position="115"/>
        <end position="150"/>
    </location>
</feature>
<reference evidence="5" key="3">
    <citation type="submission" date="2020-01" db="EMBL/GenBank/DDBJ databases">
        <authorList>
            <person name="Korhonen P.K.K."/>
            <person name="Guangxu M.G."/>
            <person name="Wang T.W."/>
            <person name="Stroehlein A.J.S."/>
            <person name="Young N.D."/>
            <person name="Ang C.-S.A."/>
            <person name="Fernando D.W.F."/>
            <person name="Lu H.L."/>
            <person name="Taylor S.T."/>
            <person name="Ehtesham M.E.M."/>
            <person name="Najaraj S.H.N."/>
            <person name="Harsha G.H.G."/>
            <person name="Madugundu A.M."/>
            <person name="Renuse S.R."/>
            <person name="Holt D.H."/>
            <person name="Pandey A.P."/>
            <person name="Papenfuss A.P."/>
            <person name="Gasser R.B.G."/>
            <person name="Fischer K.F."/>
        </authorList>
    </citation>
    <scope>NUCLEOTIDE SEQUENCE</scope>
    <source>
        <strain evidence="5">SSS_KF_BRIS2020</strain>
    </source>
</reference>
<dbReference type="InterPro" id="IPR051581">
    <property type="entry name" value="Ca-bind"/>
</dbReference>
<dbReference type="InterPro" id="IPR018247">
    <property type="entry name" value="EF_Hand_1_Ca_BS"/>
</dbReference>
<dbReference type="EnsemblMetazoa" id="SSS_1568s_mrna">
    <property type="protein sequence ID" value="KAF7494798.1"/>
    <property type="gene ID" value="SSS_1568"/>
</dbReference>
<dbReference type="SMART" id="SM00054">
    <property type="entry name" value="EFh"/>
    <property type="match status" value="3"/>
</dbReference>
<accession>A0A132AG98</accession>
<dbReference type="OrthoDB" id="444540at2759"/>
<evidence type="ECO:0000313" key="6">
    <source>
        <dbReference type="EMBL" id="KPM09470.1"/>
    </source>
</evidence>
<proteinExistence type="predicted"/>
<dbReference type="PROSITE" id="PS50222">
    <property type="entry name" value="EF_HAND_2"/>
    <property type="match status" value="3"/>
</dbReference>
<reference evidence="8" key="2">
    <citation type="journal article" date="2020" name="PLoS Negl. Trop. Dis.">
        <title>High-quality nuclear genome for Sarcoptes scabiei-A critical resource for a neglected parasite.</title>
        <authorList>
            <person name="Korhonen P.K."/>
            <person name="Gasser R.B."/>
            <person name="Ma G."/>
            <person name="Wang T."/>
            <person name="Stroehlein A.J."/>
            <person name="Young N.D."/>
            <person name="Ang C.S."/>
            <person name="Fernando D.D."/>
            <person name="Lu H.C."/>
            <person name="Taylor S."/>
            <person name="Reynolds S.L."/>
            <person name="Mofiz E."/>
            <person name="Najaraj S.H."/>
            <person name="Gowda H."/>
            <person name="Madugundu A."/>
            <person name="Renuse S."/>
            <person name="Holt D."/>
            <person name="Pandey A."/>
            <person name="Papenfuss A.T."/>
            <person name="Fischer K."/>
        </authorList>
    </citation>
    <scope>NUCLEOTIDE SEQUENCE [LARGE SCALE GENOMIC DNA]</scope>
</reference>
<keyword evidence="2" id="KW-0677">Repeat</keyword>
<dbReference type="Proteomes" id="UP000070412">
    <property type="component" value="Unassembled WGS sequence"/>
</dbReference>
<reference evidence="6 9" key="1">
    <citation type="journal article" date="2015" name="Parasit. Vectors">
        <title>Draft genome of the scabies mite.</title>
        <authorList>
            <person name="Rider S.D.Jr."/>
            <person name="Morgan M.S."/>
            <person name="Arlian L.G."/>
        </authorList>
    </citation>
    <scope>NUCLEOTIDE SEQUENCE [LARGE SCALE GENOMIC DNA]</scope>
    <source>
        <strain evidence="6">Arlian Lab</strain>
    </source>
</reference>
<protein>
    <submittedName>
        <fullName evidence="6">Calcyphosin-like protein</fullName>
    </submittedName>
</protein>